<sequence length="71" mass="7621">MDANKKENPEKAADKKDGAIKSDQKPEEAPQHTNTGAEGNSQEPTLRTATTDSSRSAKNNNDDLPEGGNIR</sequence>
<proteinExistence type="predicted"/>
<comment type="caution">
    <text evidence="2">The sequence shown here is derived from an EMBL/GenBank/DDBJ whole genome shotgun (WGS) entry which is preliminary data.</text>
</comment>
<reference evidence="2 3" key="1">
    <citation type="submission" date="2019-08" db="EMBL/GenBank/DDBJ databases">
        <authorList>
            <person name="Shi S."/>
        </authorList>
    </citation>
    <scope>NUCLEOTIDE SEQUENCE [LARGE SCALE GENOMIC DNA]</scope>
    <source>
        <strain evidence="2 3">GY10130</strain>
    </source>
</reference>
<keyword evidence="3" id="KW-1185">Reference proteome</keyword>
<organism evidence="2 3">
    <name type="scientific">Pontibacter qinzhouensis</name>
    <dbReference type="NCBI Taxonomy" id="2603253"/>
    <lineage>
        <taxon>Bacteria</taxon>
        <taxon>Pseudomonadati</taxon>
        <taxon>Bacteroidota</taxon>
        <taxon>Cytophagia</taxon>
        <taxon>Cytophagales</taxon>
        <taxon>Hymenobacteraceae</taxon>
        <taxon>Pontibacter</taxon>
    </lineage>
</organism>
<feature type="compositionally biased region" description="Polar residues" evidence="1">
    <location>
        <begin position="31"/>
        <end position="59"/>
    </location>
</feature>
<dbReference type="Proteomes" id="UP000321926">
    <property type="component" value="Unassembled WGS sequence"/>
</dbReference>
<dbReference type="RefSeq" id="WP_147921501.1">
    <property type="nucleotide sequence ID" value="NZ_VRTY01000029.1"/>
</dbReference>
<dbReference type="EMBL" id="VRTY01000029">
    <property type="protein sequence ID" value="TXK47417.1"/>
    <property type="molecule type" value="Genomic_DNA"/>
</dbReference>
<feature type="region of interest" description="Disordered" evidence="1">
    <location>
        <begin position="1"/>
        <end position="71"/>
    </location>
</feature>
<gene>
    <name evidence="2" type="ORF">FVR03_09470</name>
</gene>
<evidence type="ECO:0000313" key="3">
    <source>
        <dbReference type="Proteomes" id="UP000321926"/>
    </source>
</evidence>
<accession>A0A5C8K6H1</accession>
<evidence type="ECO:0000313" key="2">
    <source>
        <dbReference type="EMBL" id="TXK47417.1"/>
    </source>
</evidence>
<feature type="compositionally biased region" description="Basic and acidic residues" evidence="1">
    <location>
        <begin position="1"/>
        <end position="30"/>
    </location>
</feature>
<name>A0A5C8K6H1_9BACT</name>
<dbReference type="AlphaFoldDB" id="A0A5C8K6H1"/>
<protein>
    <submittedName>
        <fullName evidence="2">Uncharacterized protein</fullName>
    </submittedName>
</protein>
<evidence type="ECO:0000256" key="1">
    <source>
        <dbReference type="SAM" id="MobiDB-lite"/>
    </source>
</evidence>